<feature type="transmembrane region" description="Helical" evidence="1">
    <location>
        <begin position="52"/>
        <end position="78"/>
    </location>
</feature>
<evidence type="ECO:0000256" key="1">
    <source>
        <dbReference type="SAM" id="Phobius"/>
    </source>
</evidence>
<feature type="transmembrane region" description="Helical" evidence="1">
    <location>
        <begin position="85"/>
        <end position="106"/>
    </location>
</feature>
<evidence type="ECO:0000313" key="2">
    <source>
        <dbReference type="EMBL" id="RSZ61602.1"/>
    </source>
</evidence>
<keyword evidence="1" id="KW-1133">Transmembrane helix</keyword>
<comment type="caution">
    <text evidence="2">The sequence shown here is derived from an EMBL/GenBank/DDBJ whole genome shotgun (WGS) entry which is preliminary data.</text>
</comment>
<keyword evidence="1" id="KW-0472">Membrane</keyword>
<keyword evidence="3" id="KW-1185">Reference proteome</keyword>
<name>A0A3R9ZYG5_9CORY</name>
<dbReference type="EMBL" id="RXHJ01000018">
    <property type="protein sequence ID" value="RSZ61602.1"/>
    <property type="molecule type" value="Genomic_DNA"/>
</dbReference>
<evidence type="ECO:0000313" key="3">
    <source>
        <dbReference type="Proteomes" id="UP000274907"/>
    </source>
</evidence>
<keyword evidence="1" id="KW-0812">Transmembrane</keyword>
<gene>
    <name evidence="2" type="ORF">EAH68_12565</name>
</gene>
<sequence length="124" mass="13486">MSLPLLQIATRVVGLGFAVASVFNLTISLPRARQMLNSFADDSWLPPYRRVLRVLLPAAPAVIGSVVAFQAAVAWNLLRGRRVTGALRGAQAFMLGLVPALTWPYWPSNVVLPALLEILVRRVG</sequence>
<accession>A0A3R9ZYG5</accession>
<dbReference type="OrthoDB" id="5195990at2"/>
<feature type="transmembrane region" description="Helical" evidence="1">
    <location>
        <begin position="12"/>
        <end position="32"/>
    </location>
</feature>
<dbReference type="Proteomes" id="UP000274907">
    <property type="component" value="Unassembled WGS sequence"/>
</dbReference>
<dbReference type="RefSeq" id="WP_126121687.1">
    <property type="nucleotide sequence ID" value="NZ_RXHJ01000018.1"/>
</dbReference>
<proteinExistence type="predicted"/>
<reference evidence="2 3" key="1">
    <citation type="submission" date="2018-12" db="EMBL/GenBank/DDBJ databases">
        <title>YIM 101343 draft genome.</title>
        <authorList>
            <person name="Chen X."/>
        </authorList>
    </citation>
    <scope>NUCLEOTIDE SEQUENCE [LARGE SCALE GENOMIC DNA]</scope>
    <source>
        <strain evidence="2 3">YIM 101343</strain>
    </source>
</reference>
<organism evidence="2 3">
    <name type="scientific">Corynebacterium hylobatis</name>
    <dbReference type="NCBI Taxonomy" id="1859290"/>
    <lineage>
        <taxon>Bacteria</taxon>
        <taxon>Bacillati</taxon>
        <taxon>Actinomycetota</taxon>
        <taxon>Actinomycetes</taxon>
        <taxon>Mycobacteriales</taxon>
        <taxon>Corynebacteriaceae</taxon>
        <taxon>Corynebacterium</taxon>
    </lineage>
</organism>
<protein>
    <submittedName>
        <fullName evidence="2">Uncharacterized protein</fullName>
    </submittedName>
</protein>
<dbReference type="AlphaFoldDB" id="A0A3R9ZYG5"/>